<evidence type="ECO:0000256" key="5">
    <source>
        <dbReference type="ARBA" id="ARBA00022989"/>
    </source>
</evidence>
<feature type="chain" id="PRO_5025463128" description="Peptidase S54 rhomboid domain-containing protein" evidence="9">
    <location>
        <begin position="17"/>
        <end position="618"/>
    </location>
</feature>
<evidence type="ECO:0000256" key="8">
    <source>
        <dbReference type="SAM" id="Phobius"/>
    </source>
</evidence>
<evidence type="ECO:0000256" key="9">
    <source>
        <dbReference type="SAM" id="SignalP"/>
    </source>
</evidence>
<reference evidence="11" key="1">
    <citation type="journal article" date="2020" name="Stud. Mycol.">
        <title>101 Dothideomycetes genomes: a test case for predicting lifestyles and emergence of pathogens.</title>
        <authorList>
            <person name="Haridas S."/>
            <person name="Albert R."/>
            <person name="Binder M."/>
            <person name="Bloem J."/>
            <person name="Labutti K."/>
            <person name="Salamov A."/>
            <person name="Andreopoulos B."/>
            <person name="Baker S."/>
            <person name="Barry K."/>
            <person name="Bills G."/>
            <person name="Bluhm B."/>
            <person name="Cannon C."/>
            <person name="Castanera R."/>
            <person name="Culley D."/>
            <person name="Daum C."/>
            <person name="Ezra D."/>
            <person name="Gonzalez J."/>
            <person name="Henrissat B."/>
            <person name="Kuo A."/>
            <person name="Liang C."/>
            <person name="Lipzen A."/>
            <person name="Lutzoni F."/>
            <person name="Magnuson J."/>
            <person name="Mondo S."/>
            <person name="Nolan M."/>
            <person name="Ohm R."/>
            <person name="Pangilinan J."/>
            <person name="Park H.-J."/>
            <person name="Ramirez L."/>
            <person name="Alfaro M."/>
            <person name="Sun H."/>
            <person name="Tritt A."/>
            <person name="Yoshinaga Y."/>
            <person name="Zwiers L.-H."/>
            <person name="Turgeon B."/>
            <person name="Goodwin S."/>
            <person name="Spatafora J."/>
            <person name="Crous P."/>
            <person name="Grigoriev I."/>
        </authorList>
    </citation>
    <scope>NUCLEOTIDE SEQUENCE</scope>
    <source>
        <strain evidence="11">CBS 379.55</strain>
    </source>
</reference>
<evidence type="ECO:0000256" key="4">
    <source>
        <dbReference type="ARBA" id="ARBA00022801"/>
    </source>
</evidence>
<dbReference type="GO" id="GO:0006465">
    <property type="term" value="P:signal peptide processing"/>
    <property type="evidence" value="ECO:0007669"/>
    <property type="project" value="TreeGrafter"/>
</dbReference>
<keyword evidence="4" id="KW-0378">Hydrolase</keyword>
<dbReference type="InterPro" id="IPR022764">
    <property type="entry name" value="Peptidase_S54_rhomboid_dom"/>
</dbReference>
<dbReference type="OrthoDB" id="10260614at2759"/>
<dbReference type="SUPFAM" id="SSF144091">
    <property type="entry name" value="Rhomboid-like"/>
    <property type="match status" value="1"/>
</dbReference>
<feature type="transmembrane region" description="Helical" evidence="8">
    <location>
        <begin position="487"/>
        <end position="506"/>
    </location>
</feature>
<feature type="signal peptide" evidence="9">
    <location>
        <begin position="1"/>
        <end position="16"/>
    </location>
</feature>
<dbReference type="PANTHER" id="PTHR43731:SF14">
    <property type="entry name" value="PRESENILIN-ASSOCIATED RHOMBOID-LIKE PROTEIN, MITOCHONDRIAL"/>
    <property type="match status" value="1"/>
</dbReference>
<dbReference type="GO" id="GO:0016020">
    <property type="term" value="C:membrane"/>
    <property type="evidence" value="ECO:0007669"/>
    <property type="project" value="UniProtKB-SubCell"/>
</dbReference>
<dbReference type="Pfam" id="PF01694">
    <property type="entry name" value="Rhomboid"/>
    <property type="match status" value="1"/>
</dbReference>
<evidence type="ECO:0000313" key="11">
    <source>
        <dbReference type="EMBL" id="KAF2272582.1"/>
    </source>
</evidence>
<keyword evidence="3 8" id="KW-0812">Transmembrane</keyword>
<evidence type="ECO:0000256" key="3">
    <source>
        <dbReference type="ARBA" id="ARBA00022692"/>
    </source>
</evidence>
<feature type="transmembrane region" description="Helical" evidence="8">
    <location>
        <begin position="383"/>
        <end position="402"/>
    </location>
</feature>
<keyword evidence="9" id="KW-0732">Signal</keyword>
<evidence type="ECO:0000256" key="6">
    <source>
        <dbReference type="ARBA" id="ARBA00023136"/>
    </source>
</evidence>
<dbReference type="AlphaFoldDB" id="A0A6A6J844"/>
<dbReference type="Proteomes" id="UP000800097">
    <property type="component" value="Unassembled WGS sequence"/>
</dbReference>
<accession>A0A6A6J844</accession>
<dbReference type="GO" id="GO:0004252">
    <property type="term" value="F:serine-type endopeptidase activity"/>
    <property type="evidence" value="ECO:0007669"/>
    <property type="project" value="InterPro"/>
</dbReference>
<proteinExistence type="inferred from homology"/>
<name>A0A6A6J844_WESOR</name>
<evidence type="ECO:0000256" key="7">
    <source>
        <dbReference type="SAM" id="Coils"/>
    </source>
</evidence>
<feature type="transmembrane region" description="Helical" evidence="8">
    <location>
        <begin position="526"/>
        <end position="544"/>
    </location>
</feature>
<dbReference type="RefSeq" id="XP_033650121.1">
    <property type="nucleotide sequence ID" value="XM_033793722.1"/>
</dbReference>
<dbReference type="GeneID" id="54546897"/>
<comment type="subcellular location">
    <subcellularLocation>
        <location evidence="1">Membrane</location>
        <topology evidence="1">Multi-pass membrane protein</topology>
    </subcellularLocation>
</comment>
<evidence type="ECO:0000256" key="2">
    <source>
        <dbReference type="ARBA" id="ARBA00009045"/>
    </source>
</evidence>
<dbReference type="EMBL" id="ML986519">
    <property type="protein sequence ID" value="KAF2272582.1"/>
    <property type="molecule type" value="Genomic_DNA"/>
</dbReference>
<gene>
    <name evidence="11" type="ORF">EI97DRAFT_206206</name>
</gene>
<dbReference type="InterPro" id="IPR050925">
    <property type="entry name" value="Rhomboid_protease_S54"/>
</dbReference>
<feature type="transmembrane region" description="Helical" evidence="8">
    <location>
        <begin position="345"/>
        <end position="363"/>
    </location>
</feature>
<evidence type="ECO:0000256" key="1">
    <source>
        <dbReference type="ARBA" id="ARBA00004141"/>
    </source>
</evidence>
<dbReference type="Gene3D" id="1.20.1540.10">
    <property type="entry name" value="Rhomboid-like"/>
    <property type="match status" value="1"/>
</dbReference>
<protein>
    <recommendedName>
        <fullName evidence="10">Peptidase S54 rhomboid domain-containing protein</fullName>
    </recommendedName>
</protein>
<evidence type="ECO:0000313" key="12">
    <source>
        <dbReference type="Proteomes" id="UP000800097"/>
    </source>
</evidence>
<feature type="transmembrane region" description="Helical" evidence="8">
    <location>
        <begin position="462"/>
        <end position="480"/>
    </location>
</feature>
<evidence type="ECO:0000259" key="10">
    <source>
        <dbReference type="Pfam" id="PF01694"/>
    </source>
</evidence>
<organism evidence="11 12">
    <name type="scientific">Westerdykella ornata</name>
    <dbReference type="NCBI Taxonomy" id="318751"/>
    <lineage>
        <taxon>Eukaryota</taxon>
        <taxon>Fungi</taxon>
        <taxon>Dikarya</taxon>
        <taxon>Ascomycota</taxon>
        <taxon>Pezizomycotina</taxon>
        <taxon>Dothideomycetes</taxon>
        <taxon>Pleosporomycetidae</taxon>
        <taxon>Pleosporales</taxon>
        <taxon>Sporormiaceae</taxon>
        <taxon>Westerdykella</taxon>
    </lineage>
</organism>
<feature type="coiled-coil region" evidence="7">
    <location>
        <begin position="214"/>
        <end position="277"/>
    </location>
</feature>
<dbReference type="PANTHER" id="PTHR43731">
    <property type="entry name" value="RHOMBOID PROTEASE"/>
    <property type="match status" value="1"/>
</dbReference>
<keyword evidence="5 8" id="KW-1133">Transmembrane helix</keyword>
<sequence>MSHALCVALLRPSCAALRPSAPIAHQWNTATQAFARRFCSRRSQLASHPRPSVFSVLRSHCSPASAPQFRSFTLTSYCYAKAEDKVPASASTHAARKRAVKIGQLPDGPVGPVTIRKLFGPRVSVVDGNNVLRILHHRRTSGSLVDYGVDNLGDRYWGVTHKHAVKALEWLREKYPVDEARAAEEWAEREANRIAYELWLADPENADSKYNDPARLWSQQQKELEEIRKEEEQRMGMLHVGRSQFELNIEEQRRARLEAQARKAEEEEKRQKEMQEQLATGRYVLTPSGKQVMIPENGQKVYIDIFGREQVSRAEEIKKENLEKAHLPFKSEEELLSATTLVQRLYPMTAFVFIVCLLCWGFGHYYEPPSPEYRLWPDVSLTTATISAIFGLNVIGCLLWRFPPAWKMMTRYFMHVPAYPRAFQAIGNVFSHVEYEHFLGNMMFLWLFGTACHNLVDRGIFVGTYVAGGAVGTLASLYWANLGRGAILAHAVGASACIYAISTLYLLLTDAETIKIPFIKDLEVAFWPRSLLAAYIGFECMIAFRKKGKSKADHASHFGGMAVGLSVGSYLHATGFHERRKRAAAQRGEAEGDKSLDIEKELKEEAIEIKDEVKKIIK</sequence>
<keyword evidence="12" id="KW-1185">Reference proteome</keyword>
<keyword evidence="6 8" id="KW-0472">Membrane</keyword>
<comment type="similarity">
    <text evidence="2">Belongs to the peptidase S54 family.</text>
</comment>
<keyword evidence="7" id="KW-0175">Coiled coil</keyword>
<feature type="domain" description="Peptidase S54 rhomboid" evidence="10">
    <location>
        <begin position="423"/>
        <end position="572"/>
    </location>
</feature>
<dbReference type="InterPro" id="IPR035952">
    <property type="entry name" value="Rhomboid-like_sf"/>
</dbReference>